<evidence type="ECO:0000256" key="2">
    <source>
        <dbReference type="SAM" id="SignalP"/>
    </source>
</evidence>
<evidence type="ECO:0000313" key="3">
    <source>
        <dbReference type="EMBL" id="MDZ5759212.1"/>
    </source>
</evidence>
<keyword evidence="2" id="KW-0732">Signal</keyword>
<comment type="caution">
    <text evidence="3">The sequence shown here is derived from an EMBL/GenBank/DDBJ whole genome shotgun (WGS) entry which is preliminary data.</text>
</comment>
<feature type="chain" id="PRO_5043757213" description="DUF2334 domain-containing protein" evidence="2">
    <location>
        <begin position="29"/>
        <end position="522"/>
    </location>
</feature>
<sequence>MIKWYKLMAIGCLFWLVSCFSYPTSVFADTKPDVSEMKLLLVYDSLDTSGSGEEKISTLQRLLTSFNVVVTTISVAEYHENEMSDFNGIITLINAPDLAIENPFYLKDRDAFTGLKLHIGGNLPMKWQKQLGIELEQINGERGNLVSLSEKANEVMETELTVEVAAGISEATEEFGRIDFENHNELKPYGILNGNSAYLPYLKPDGLSFILTSQLIQKWLKQTGTFNPMLVFADVTPFSNLPLIKYLADQLYDAGIPFALSATSVWQNVDLKAMKNYTDMLRYVAARNGGLLLKTPEVMGVSREQRDLAAIMPKTIDELVADNVFPVGISAPAYWNQDTEYQQDGLSYSSTVLLLPNPKKLQYRDKTTTAPIYDTTYFGLPVSSLRAIEWGAIERHKFNTPTALTYKIPDTRKEWDSINKELNQLPFLFRGINLREHNVVTETNQIKVENAILTVNGEREYPETMVKSVAGKQAKTVKDTGSLTDFFNLQDKIFIVIISATLFVLSIFFVIGYNLYKGKYRK</sequence>
<evidence type="ECO:0000256" key="1">
    <source>
        <dbReference type="SAM" id="Phobius"/>
    </source>
</evidence>
<protein>
    <recommendedName>
        <fullName evidence="5">DUF2334 domain-containing protein</fullName>
    </recommendedName>
</protein>
<keyword evidence="1" id="KW-0472">Membrane</keyword>
<accession>A0AAW9K739</accession>
<dbReference type="RefSeq" id="WP_322809102.1">
    <property type="nucleotide sequence ID" value="NZ_JAVBVO010000003.1"/>
</dbReference>
<gene>
    <name evidence="3" type="ORF">RAK27_11125</name>
</gene>
<proteinExistence type="predicted"/>
<reference evidence="3" key="1">
    <citation type="submission" date="2023-08" db="EMBL/GenBank/DDBJ databases">
        <title>Genomic characterization of piscicolin 126 produced by Carnobacterium maltaromaticum CM22 strain isolated from salmon (Salmo salar).</title>
        <authorList>
            <person name="Gonzalez-Gragera E."/>
            <person name="Garcia-Lopez J.D."/>
            <person name="Teso-Perez C."/>
            <person name="Gimenez-Hernandez I."/>
            <person name="Peralta-Sanchez J.M."/>
            <person name="Valdivia E."/>
            <person name="Montalban-Lopez M."/>
            <person name="Martin-Platero A.M."/>
            <person name="Banos A."/>
            <person name="Martinez-Bueno M."/>
        </authorList>
    </citation>
    <scope>NUCLEOTIDE SEQUENCE</scope>
    <source>
        <strain evidence="3">CM22</strain>
    </source>
</reference>
<evidence type="ECO:0000313" key="4">
    <source>
        <dbReference type="Proteomes" id="UP001290462"/>
    </source>
</evidence>
<keyword evidence="1" id="KW-0812">Transmembrane</keyword>
<dbReference type="AlphaFoldDB" id="A0AAW9K739"/>
<feature type="signal peptide" evidence="2">
    <location>
        <begin position="1"/>
        <end position="28"/>
    </location>
</feature>
<evidence type="ECO:0008006" key="5">
    <source>
        <dbReference type="Google" id="ProtNLM"/>
    </source>
</evidence>
<dbReference type="EMBL" id="JAVBVO010000003">
    <property type="protein sequence ID" value="MDZ5759212.1"/>
    <property type="molecule type" value="Genomic_DNA"/>
</dbReference>
<feature type="transmembrane region" description="Helical" evidence="1">
    <location>
        <begin position="493"/>
        <end position="516"/>
    </location>
</feature>
<keyword evidence="1" id="KW-1133">Transmembrane helix</keyword>
<name>A0AAW9K739_CARML</name>
<dbReference type="PROSITE" id="PS51257">
    <property type="entry name" value="PROKAR_LIPOPROTEIN"/>
    <property type="match status" value="1"/>
</dbReference>
<organism evidence="3 4">
    <name type="scientific">Carnobacterium maltaromaticum</name>
    <name type="common">Carnobacterium piscicola</name>
    <dbReference type="NCBI Taxonomy" id="2751"/>
    <lineage>
        <taxon>Bacteria</taxon>
        <taxon>Bacillati</taxon>
        <taxon>Bacillota</taxon>
        <taxon>Bacilli</taxon>
        <taxon>Lactobacillales</taxon>
        <taxon>Carnobacteriaceae</taxon>
        <taxon>Carnobacterium</taxon>
    </lineage>
</organism>
<dbReference type="Proteomes" id="UP001290462">
    <property type="component" value="Unassembled WGS sequence"/>
</dbReference>